<sequence length="159" mass="17998">MALFIPNNSLYAPARRYRDPFTEIDRVFDAFLGDDTRDLLQTPRVSIPRISDDGKFTTTISTRDYNPAELKVEVDGRDLIVRGEHSSSDEHGGSMHRRFEQRLRIPDAVDLQSVKCNYDEHKHALQFIGQATVEAPKKNNSIPINFKNGSAPAVENKKA</sequence>
<dbReference type="GO" id="GO:0042026">
    <property type="term" value="P:protein refolding"/>
    <property type="evidence" value="ECO:0007669"/>
    <property type="project" value="TreeGrafter"/>
</dbReference>
<feature type="domain" description="SHSP" evidence="4">
    <location>
        <begin position="36"/>
        <end position="145"/>
    </location>
</feature>
<dbReference type="Gene3D" id="2.60.40.790">
    <property type="match status" value="1"/>
</dbReference>
<proteinExistence type="inferred from homology"/>
<evidence type="ECO:0000256" key="1">
    <source>
        <dbReference type="ARBA" id="ARBA00023016"/>
    </source>
</evidence>
<dbReference type="GO" id="GO:0005737">
    <property type="term" value="C:cytoplasm"/>
    <property type="evidence" value="ECO:0007669"/>
    <property type="project" value="TreeGrafter"/>
</dbReference>
<reference evidence="5" key="1">
    <citation type="journal article" date="2013" name="Genetics">
        <title>The draft genome and transcriptome of Panagrellus redivivus are shaped by the harsh demands of a free-living lifestyle.</title>
        <authorList>
            <person name="Srinivasan J."/>
            <person name="Dillman A.R."/>
            <person name="Macchietto M.G."/>
            <person name="Heikkinen L."/>
            <person name="Lakso M."/>
            <person name="Fracchia K.M."/>
            <person name="Antoshechkin I."/>
            <person name="Mortazavi A."/>
            <person name="Wong G."/>
            <person name="Sternberg P.W."/>
        </authorList>
    </citation>
    <scope>NUCLEOTIDE SEQUENCE [LARGE SCALE GENOMIC DNA]</scope>
    <source>
        <strain evidence="5">MT8872</strain>
    </source>
</reference>
<dbReference type="Proteomes" id="UP000492821">
    <property type="component" value="Unassembled WGS sequence"/>
</dbReference>
<dbReference type="Pfam" id="PF00011">
    <property type="entry name" value="HSP20"/>
    <property type="match status" value="1"/>
</dbReference>
<dbReference type="PANTHER" id="PTHR45640">
    <property type="entry name" value="HEAT SHOCK PROTEIN HSP-12.2-RELATED"/>
    <property type="match status" value="1"/>
</dbReference>
<protein>
    <submittedName>
        <fullName evidence="6">SHSP domain-containing protein</fullName>
    </submittedName>
</protein>
<dbReference type="WBParaSite" id="Pan_g21354.t1">
    <property type="protein sequence ID" value="Pan_g21354.t1"/>
    <property type="gene ID" value="Pan_g21354"/>
</dbReference>
<dbReference type="GO" id="GO:0005634">
    <property type="term" value="C:nucleus"/>
    <property type="evidence" value="ECO:0007669"/>
    <property type="project" value="TreeGrafter"/>
</dbReference>
<keyword evidence="5" id="KW-1185">Reference proteome</keyword>
<dbReference type="SUPFAM" id="SSF49764">
    <property type="entry name" value="HSP20-like chaperones"/>
    <property type="match status" value="1"/>
</dbReference>
<evidence type="ECO:0000313" key="5">
    <source>
        <dbReference type="Proteomes" id="UP000492821"/>
    </source>
</evidence>
<organism evidence="5 6">
    <name type="scientific">Panagrellus redivivus</name>
    <name type="common">Microworm</name>
    <dbReference type="NCBI Taxonomy" id="6233"/>
    <lineage>
        <taxon>Eukaryota</taxon>
        <taxon>Metazoa</taxon>
        <taxon>Ecdysozoa</taxon>
        <taxon>Nematoda</taxon>
        <taxon>Chromadorea</taxon>
        <taxon>Rhabditida</taxon>
        <taxon>Tylenchina</taxon>
        <taxon>Panagrolaimomorpha</taxon>
        <taxon>Panagrolaimoidea</taxon>
        <taxon>Panagrolaimidae</taxon>
        <taxon>Panagrellus</taxon>
    </lineage>
</organism>
<comment type="similarity">
    <text evidence="2 3">Belongs to the small heat shock protein (HSP20) family.</text>
</comment>
<dbReference type="PANTHER" id="PTHR45640:SF13">
    <property type="entry name" value="HEAT SHOCK PROTEIN 22-RELATED"/>
    <property type="match status" value="1"/>
</dbReference>
<name>A0A7E4ZWF0_PANRE</name>
<dbReference type="GO" id="GO:0009408">
    <property type="term" value="P:response to heat"/>
    <property type="evidence" value="ECO:0007669"/>
    <property type="project" value="TreeGrafter"/>
</dbReference>
<dbReference type="GO" id="GO:0051082">
    <property type="term" value="F:unfolded protein binding"/>
    <property type="evidence" value="ECO:0007669"/>
    <property type="project" value="TreeGrafter"/>
</dbReference>
<evidence type="ECO:0000256" key="3">
    <source>
        <dbReference type="RuleBase" id="RU003616"/>
    </source>
</evidence>
<evidence type="ECO:0000259" key="4">
    <source>
        <dbReference type="PROSITE" id="PS01031"/>
    </source>
</evidence>
<dbReference type="InterPro" id="IPR008978">
    <property type="entry name" value="HSP20-like_chaperone"/>
</dbReference>
<dbReference type="PROSITE" id="PS01031">
    <property type="entry name" value="SHSP"/>
    <property type="match status" value="1"/>
</dbReference>
<evidence type="ECO:0000313" key="6">
    <source>
        <dbReference type="WBParaSite" id="Pan_g21354.t1"/>
    </source>
</evidence>
<dbReference type="CDD" id="cd06526">
    <property type="entry name" value="metazoan_ACD"/>
    <property type="match status" value="1"/>
</dbReference>
<reference evidence="6" key="2">
    <citation type="submission" date="2020-10" db="UniProtKB">
        <authorList>
            <consortium name="WormBaseParasite"/>
        </authorList>
    </citation>
    <scope>IDENTIFICATION</scope>
</reference>
<evidence type="ECO:0000256" key="2">
    <source>
        <dbReference type="PROSITE-ProRule" id="PRU00285"/>
    </source>
</evidence>
<keyword evidence="1" id="KW-0346">Stress response</keyword>
<dbReference type="InterPro" id="IPR002068">
    <property type="entry name" value="A-crystallin/Hsp20_dom"/>
</dbReference>
<dbReference type="AlphaFoldDB" id="A0A7E4ZWF0"/>
<accession>A0A7E4ZWF0</accession>
<dbReference type="InterPro" id="IPR001436">
    <property type="entry name" value="Alpha-crystallin/sHSP_animal"/>
</dbReference>